<dbReference type="EMBL" id="GL732534">
    <property type="protein sequence ID" value="EFX84573.1"/>
    <property type="molecule type" value="Genomic_DNA"/>
</dbReference>
<dbReference type="KEGG" id="dpx:DAPPUDRAFT_239015"/>
<organism evidence="1 2">
    <name type="scientific">Daphnia pulex</name>
    <name type="common">Water flea</name>
    <dbReference type="NCBI Taxonomy" id="6669"/>
    <lineage>
        <taxon>Eukaryota</taxon>
        <taxon>Metazoa</taxon>
        <taxon>Ecdysozoa</taxon>
        <taxon>Arthropoda</taxon>
        <taxon>Crustacea</taxon>
        <taxon>Branchiopoda</taxon>
        <taxon>Diplostraca</taxon>
        <taxon>Cladocera</taxon>
        <taxon>Anomopoda</taxon>
        <taxon>Daphniidae</taxon>
        <taxon>Daphnia</taxon>
    </lineage>
</organism>
<sequence>MARQTVNHAANDTGAGISTGGLLAHHITGSLASGIACLRANQSVATPKALIRGSGISNQVG</sequence>
<dbReference type="AlphaFoldDB" id="E9G800"/>
<evidence type="ECO:0000313" key="2">
    <source>
        <dbReference type="Proteomes" id="UP000000305"/>
    </source>
</evidence>
<gene>
    <name evidence="1" type="ORF">DAPPUDRAFT_239015</name>
</gene>
<evidence type="ECO:0000313" key="1">
    <source>
        <dbReference type="EMBL" id="EFX84573.1"/>
    </source>
</evidence>
<dbReference type="Proteomes" id="UP000000305">
    <property type="component" value="Unassembled WGS sequence"/>
</dbReference>
<reference evidence="1 2" key="1">
    <citation type="journal article" date="2011" name="Science">
        <title>The ecoresponsive genome of Daphnia pulex.</title>
        <authorList>
            <person name="Colbourne J.K."/>
            <person name="Pfrender M.E."/>
            <person name="Gilbert D."/>
            <person name="Thomas W.K."/>
            <person name="Tucker A."/>
            <person name="Oakley T.H."/>
            <person name="Tokishita S."/>
            <person name="Aerts A."/>
            <person name="Arnold G.J."/>
            <person name="Basu M.K."/>
            <person name="Bauer D.J."/>
            <person name="Caceres C.E."/>
            <person name="Carmel L."/>
            <person name="Casola C."/>
            <person name="Choi J.H."/>
            <person name="Detter J.C."/>
            <person name="Dong Q."/>
            <person name="Dusheyko S."/>
            <person name="Eads B.D."/>
            <person name="Frohlich T."/>
            <person name="Geiler-Samerotte K.A."/>
            <person name="Gerlach D."/>
            <person name="Hatcher P."/>
            <person name="Jogdeo S."/>
            <person name="Krijgsveld J."/>
            <person name="Kriventseva E.V."/>
            <person name="Kultz D."/>
            <person name="Laforsch C."/>
            <person name="Lindquist E."/>
            <person name="Lopez J."/>
            <person name="Manak J.R."/>
            <person name="Muller J."/>
            <person name="Pangilinan J."/>
            <person name="Patwardhan R.P."/>
            <person name="Pitluck S."/>
            <person name="Pritham E.J."/>
            <person name="Rechtsteiner A."/>
            <person name="Rho M."/>
            <person name="Rogozin I.B."/>
            <person name="Sakarya O."/>
            <person name="Salamov A."/>
            <person name="Schaack S."/>
            <person name="Shapiro H."/>
            <person name="Shiga Y."/>
            <person name="Skalitzky C."/>
            <person name="Smith Z."/>
            <person name="Souvorov A."/>
            <person name="Sung W."/>
            <person name="Tang Z."/>
            <person name="Tsuchiya D."/>
            <person name="Tu H."/>
            <person name="Vos H."/>
            <person name="Wang M."/>
            <person name="Wolf Y.I."/>
            <person name="Yamagata H."/>
            <person name="Yamada T."/>
            <person name="Ye Y."/>
            <person name="Shaw J.R."/>
            <person name="Andrews J."/>
            <person name="Crease T.J."/>
            <person name="Tang H."/>
            <person name="Lucas S.M."/>
            <person name="Robertson H.M."/>
            <person name="Bork P."/>
            <person name="Koonin E.V."/>
            <person name="Zdobnov E.M."/>
            <person name="Grigoriev I.V."/>
            <person name="Lynch M."/>
            <person name="Boore J.L."/>
        </authorList>
    </citation>
    <scope>NUCLEOTIDE SEQUENCE [LARGE SCALE GENOMIC DNA]</scope>
</reference>
<proteinExistence type="predicted"/>
<dbReference type="InParanoid" id="E9G800"/>
<protein>
    <submittedName>
        <fullName evidence="1">Uncharacterized protein</fullName>
    </submittedName>
</protein>
<name>E9G800_DAPPU</name>
<dbReference type="HOGENOM" id="CLU_2924915_0_0_1"/>
<accession>E9G800</accession>
<keyword evidence="2" id="KW-1185">Reference proteome</keyword>